<sequence>MNDNTPITTIVELDTTTKPSKYDGTRDGFKCLAWLKEVQRYFTMKGICDDQTGLGM</sequence>
<comment type="caution">
    <text evidence="1">The sequence shown here is derived from an EMBL/GenBank/DDBJ whole genome shotgun (WGS) entry which is preliminary data.</text>
</comment>
<name>A0A9P6QNL4_9FUNG</name>
<gene>
    <name evidence="1" type="ORF">BGZ97_011402</name>
</gene>
<evidence type="ECO:0000313" key="2">
    <source>
        <dbReference type="Proteomes" id="UP000823405"/>
    </source>
</evidence>
<feature type="non-terminal residue" evidence="1">
    <location>
        <position position="56"/>
    </location>
</feature>
<keyword evidence="2" id="KW-1185">Reference proteome</keyword>
<accession>A0A9P6QNL4</accession>
<evidence type="ECO:0000313" key="1">
    <source>
        <dbReference type="EMBL" id="KAG0270876.1"/>
    </source>
</evidence>
<dbReference type="Proteomes" id="UP000823405">
    <property type="component" value="Unassembled WGS sequence"/>
</dbReference>
<dbReference type="AlphaFoldDB" id="A0A9P6QNL4"/>
<reference evidence="1" key="1">
    <citation type="journal article" date="2020" name="Fungal Divers.">
        <title>Resolving the Mortierellaceae phylogeny through synthesis of multi-gene phylogenetics and phylogenomics.</title>
        <authorList>
            <person name="Vandepol N."/>
            <person name="Liber J."/>
            <person name="Desiro A."/>
            <person name="Na H."/>
            <person name="Kennedy M."/>
            <person name="Barry K."/>
            <person name="Grigoriev I.V."/>
            <person name="Miller A.N."/>
            <person name="O'Donnell K."/>
            <person name="Stajich J.E."/>
            <person name="Bonito G."/>
        </authorList>
    </citation>
    <scope>NUCLEOTIDE SEQUENCE</scope>
    <source>
        <strain evidence="1">NVP60</strain>
    </source>
</reference>
<organism evidence="1 2">
    <name type="scientific">Linnemannia gamsii</name>
    <dbReference type="NCBI Taxonomy" id="64522"/>
    <lineage>
        <taxon>Eukaryota</taxon>
        <taxon>Fungi</taxon>
        <taxon>Fungi incertae sedis</taxon>
        <taxon>Mucoromycota</taxon>
        <taxon>Mortierellomycotina</taxon>
        <taxon>Mortierellomycetes</taxon>
        <taxon>Mortierellales</taxon>
        <taxon>Mortierellaceae</taxon>
        <taxon>Linnemannia</taxon>
    </lineage>
</organism>
<protein>
    <submittedName>
        <fullName evidence="1">Uncharacterized protein</fullName>
    </submittedName>
</protein>
<dbReference type="EMBL" id="JAAAIN010006391">
    <property type="protein sequence ID" value="KAG0270876.1"/>
    <property type="molecule type" value="Genomic_DNA"/>
</dbReference>
<proteinExistence type="predicted"/>